<organism evidence="5 6">
    <name type="scientific">Anaeromyxobacter dehalogenans (strain ATCC BAA-258 / DSM 21875 / 2CP-1)</name>
    <dbReference type="NCBI Taxonomy" id="455488"/>
    <lineage>
        <taxon>Bacteria</taxon>
        <taxon>Pseudomonadati</taxon>
        <taxon>Myxococcota</taxon>
        <taxon>Myxococcia</taxon>
        <taxon>Myxococcales</taxon>
        <taxon>Cystobacterineae</taxon>
        <taxon>Anaeromyxobacteraceae</taxon>
        <taxon>Anaeromyxobacter</taxon>
    </lineage>
</organism>
<keyword evidence="3" id="KW-0732">Signal</keyword>
<dbReference type="PANTHER" id="PTHR43433">
    <property type="entry name" value="HYDROLASE, ALPHA/BETA FOLD FAMILY PROTEIN"/>
    <property type="match status" value="1"/>
</dbReference>
<accession>B8J5U1</accession>
<feature type="signal peptide" evidence="3">
    <location>
        <begin position="1"/>
        <end position="22"/>
    </location>
</feature>
<dbReference type="InterPro" id="IPR002410">
    <property type="entry name" value="Peptidase_S33"/>
</dbReference>
<comment type="similarity">
    <text evidence="1">Belongs to the peptidase S33 family.</text>
</comment>
<dbReference type="PRINTS" id="PR00793">
    <property type="entry name" value="PROAMNOPTASE"/>
</dbReference>
<dbReference type="InterPro" id="IPR000073">
    <property type="entry name" value="AB_hydrolase_1"/>
</dbReference>
<evidence type="ECO:0000256" key="3">
    <source>
        <dbReference type="SAM" id="SignalP"/>
    </source>
</evidence>
<dbReference type="GO" id="GO:0006508">
    <property type="term" value="P:proteolysis"/>
    <property type="evidence" value="ECO:0007669"/>
    <property type="project" value="InterPro"/>
</dbReference>
<reference evidence="5" key="1">
    <citation type="submission" date="2009-01" db="EMBL/GenBank/DDBJ databases">
        <title>Complete sequence of Anaeromyxobacter dehalogenans 2CP-1.</title>
        <authorList>
            <consortium name="US DOE Joint Genome Institute"/>
            <person name="Lucas S."/>
            <person name="Copeland A."/>
            <person name="Lapidus A."/>
            <person name="Glavina del Rio T."/>
            <person name="Dalin E."/>
            <person name="Tice H."/>
            <person name="Bruce D."/>
            <person name="Goodwin L."/>
            <person name="Pitluck S."/>
            <person name="Saunders E."/>
            <person name="Brettin T."/>
            <person name="Detter J.C."/>
            <person name="Han C."/>
            <person name="Larimer F."/>
            <person name="Land M."/>
            <person name="Hauser L."/>
            <person name="Kyrpides N."/>
            <person name="Ovchinnikova G."/>
            <person name="Beliaev A.S."/>
            <person name="Richardson P."/>
        </authorList>
    </citation>
    <scope>NUCLEOTIDE SEQUENCE</scope>
    <source>
        <strain evidence="5">2CP-1</strain>
    </source>
</reference>
<dbReference type="ESTHER" id="anad2-b8j5u1">
    <property type="family name" value="Proline_iminopeptidase"/>
</dbReference>
<evidence type="ECO:0000313" key="6">
    <source>
        <dbReference type="Proteomes" id="UP000007089"/>
    </source>
</evidence>
<sequence>MTALLPAALAAALLAASPAAPNAPARAPADPVQRGYAPVNGLRIYYELHGPAGAKGPPLVLLHGGGSSIDTSFASLLPALARHRRVIAFDQQGHGRTADLPDRPFTFEQSADDTAALLRHLGVARADLLGFSNGGTIALQVAVRHPALVRRLVVASAMVRRDGLAPQAWEAIRRGRLEDMPVELRQAYLAVAPHPDQLASFHAKSARRMLEFRDWPDAEVRSITVPVLVVAGDRDAVLPEHAVALTRMLPDARLAVLPATDHDGVVQRRVEWLGPMIEAFLDEP</sequence>
<feature type="domain" description="AB hydrolase-1" evidence="4">
    <location>
        <begin position="57"/>
        <end position="195"/>
    </location>
</feature>
<gene>
    <name evidence="5" type="ordered locus">A2cp1_1695</name>
</gene>
<dbReference type="Pfam" id="PF00561">
    <property type="entry name" value="Abhydrolase_1"/>
    <property type="match status" value="1"/>
</dbReference>
<evidence type="ECO:0000259" key="4">
    <source>
        <dbReference type="Pfam" id="PF00561"/>
    </source>
</evidence>
<dbReference type="PRINTS" id="PR00111">
    <property type="entry name" value="ABHYDROLASE"/>
</dbReference>
<dbReference type="RefSeq" id="WP_012632965.1">
    <property type="nucleotide sequence ID" value="NC_011891.1"/>
</dbReference>
<evidence type="ECO:0000313" key="5">
    <source>
        <dbReference type="EMBL" id="ACL65038.1"/>
    </source>
</evidence>
<dbReference type="KEGG" id="acp:A2cp1_1695"/>
<dbReference type="Proteomes" id="UP000007089">
    <property type="component" value="Chromosome"/>
</dbReference>
<evidence type="ECO:0000256" key="1">
    <source>
        <dbReference type="ARBA" id="ARBA00010088"/>
    </source>
</evidence>
<dbReference type="PANTHER" id="PTHR43433:SF5">
    <property type="entry name" value="AB HYDROLASE-1 DOMAIN-CONTAINING PROTEIN"/>
    <property type="match status" value="1"/>
</dbReference>
<dbReference type="InterPro" id="IPR050471">
    <property type="entry name" value="AB_hydrolase"/>
</dbReference>
<dbReference type="GO" id="GO:0008233">
    <property type="term" value="F:peptidase activity"/>
    <property type="evidence" value="ECO:0007669"/>
    <property type="project" value="InterPro"/>
</dbReference>
<protein>
    <submittedName>
        <fullName evidence="5">Alpha/beta hydrolase fold protein</fullName>
    </submittedName>
</protein>
<keyword evidence="2 5" id="KW-0378">Hydrolase</keyword>
<keyword evidence="6" id="KW-1185">Reference proteome</keyword>
<name>B8J5U1_ANAD2</name>
<dbReference type="AlphaFoldDB" id="B8J5U1"/>
<dbReference type="SUPFAM" id="SSF53474">
    <property type="entry name" value="alpha/beta-Hydrolases"/>
    <property type="match status" value="1"/>
</dbReference>
<dbReference type="HOGENOM" id="CLU_020336_50_5_7"/>
<dbReference type="Gene3D" id="3.40.50.1820">
    <property type="entry name" value="alpha/beta hydrolase"/>
    <property type="match status" value="1"/>
</dbReference>
<dbReference type="EMBL" id="CP001359">
    <property type="protein sequence ID" value="ACL65038.1"/>
    <property type="molecule type" value="Genomic_DNA"/>
</dbReference>
<dbReference type="InterPro" id="IPR029058">
    <property type="entry name" value="AB_hydrolase_fold"/>
</dbReference>
<proteinExistence type="inferred from homology"/>
<feature type="chain" id="PRO_5002874903" evidence="3">
    <location>
        <begin position="23"/>
        <end position="284"/>
    </location>
</feature>
<evidence type="ECO:0000256" key="2">
    <source>
        <dbReference type="ARBA" id="ARBA00022801"/>
    </source>
</evidence>